<organism evidence="1 2">
    <name type="scientific">Mucilaginibacter jinjuensis</name>
    <dbReference type="NCBI Taxonomy" id="1176721"/>
    <lineage>
        <taxon>Bacteria</taxon>
        <taxon>Pseudomonadati</taxon>
        <taxon>Bacteroidota</taxon>
        <taxon>Sphingobacteriia</taxon>
        <taxon>Sphingobacteriales</taxon>
        <taxon>Sphingobacteriaceae</taxon>
        <taxon>Mucilaginibacter</taxon>
    </lineage>
</organism>
<evidence type="ECO:0000313" key="2">
    <source>
        <dbReference type="Proteomes" id="UP001216139"/>
    </source>
</evidence>
<dbReference type="RefSeq" id="WP_273631806.1">
    <property type="nucleotide sequence ID" value="NZ_CP117167.1"/>
</dbReference>
<keyword evidence="2" id="KW-1185">Reference proteome</keyword>
<protein>
    <submittedName>
        <fullName evidence="1">Uncharacterized protein</fullName>
    </submittedName>
</protein>
<name>A0ABY7TCZ6_9SPHI</name>
<reference evidence="1 2" key="1">
    <citation type="submission" date="2023-02" db="EMBL/GenBank/DDBJ databases">
        <title>Genome sequence of Mucilaginibacter jinjuensis strain KACC 16571.</title>
        <authorList>
            <person name="Kim S."/>
            <person name="Heo J."/>
            <person name="Kwon S.-W."/>
        </authorList>
    </citation>
    <scope>NUCLEOTIDE SEQUENCE [LARGE SCALE GENOMIC DNA]</scope>
    <source>
        <strain evidence="1 2">KACC 16571</strain>
    </source>
</reference>
<dbReference type="EMBL" id="CP117167">
    <property type="protein sequence ID" value="WCT13497.1"/>
    <property type="molecule type" value="Genomic_DNA"/>
</dbReference>
<gene>
    <name evidence="1" type="ORF">PQO05_06055</name>
</gene>
<sequence length="234" mass="27767">MKARKYASPDPYMPKTKELWIALKTEYQWLVLLKDNGKNYEQLIEMIQENGLQDPEDYAPSPTIKLVAERVNQKPALIAKWLRLLYDDLWELNETQPDKFGAGCSNFKLRFSKPGYRNTVYFSMPLERVLLKGETFRWYFIQAKMGENHFYVDHIYNDFLQGKHVTTIDLKAGYYNAYSEQLLEKGLFLRLINQLEIFGLTDYQVDQLLVHRVVKERSGYPEELKHLESNKNYF</sequence>
<evidence type="ECO:0000313" key="1">
    <source>
        <dbReference type="EMBL" id="WCT13497.1"/>
    </source>
</evidence>
<dbReference type="Proteomes" id="UP001216139">
    <property type="component" value="Chromosome"/>
</dbReference>
<accession>A0ABY7TCZ6</accession>
<proteinExistence type="predicted"/>